<keyword evidence="12" id="KW-1185">Reference proteome</keyword>
<dbReference type="InterPro" id="IPR036097">
    <property type="entry name" value="HisK_dim/P_sf"/>
</dbReference>
<evidence type="ECO:0000259" key="10">
    <source>
        <dbReference type="PROSITE" id="PS50112"/>
    </source>
</evidence>
<keyword evidence="4" id="KW-0808">Transferase</keyword>
<evidence type="ECO:0000256" key="5">
    <source>
        <dbReference type="ARBA" id="ARBA00022777"/>
    </source>
</evidence>
<feature type="transmembrane region" description="Helical" evidence="7">
    <location>
        <begin position="194"/>
        <end position="217"/>
    </location>
</feature>
<keyword evidence="3 6" id="KW-0597">Phosphoprotein</keyword>
<dbReference type="CDD" id="cd00130">
    <property type="entry name" value="PAS"/>
    <property type="match status" value="1"/>
</dbReference>
<dbReference type="InterPro" id="IPR013767">
    <property type="entry name" value="PAS_fold"/>
</dbReference>
<dbReference type="InterPro" id="IPR005467">
    <property type="entry name" value="His_kinase_dom"/>
</dbReference>
<dbReference type="Pfam" id="PF02518">
    <property type="entry name" value="HATPase_c"/>
    <property type="match status" value="1"/>
</dbReference>
<name>A0ABT0M5Z4_9RHOB</name>
<comment type="catalytic activity">
    <reaction evidence="1">
        <text>ATP + protein L-histidine = ADP + protein N-phospho-L-histidine.</text>
        <dbReference type="EC" id="2.7.13.3"/>
    </reaction>
</comment>
<dbReference type="PROSITE" id="PS50112">
    <property type="entry name" value="PAS"/>
    <property type="match status" value="1"/>
</dbReference>
<dbReference type="InterPro" id="IPR003594">
    <property type="entry name" value="HATPase_dom"/>
</dbReference>
<dbReference type="Gene3D" id="3.30.565.10">
    <property type="entry name" value="Histidine kinase-like ATPase, C-terminal domain"/>
    <property type="match status" value="1"/>
</dbReference>
<evidence type="ECO:0000313" key="12">
    <source>
        <dbReference type="Proteomes" id="UP001202550"/>
    </source>
</evidence>
<dbReference type="InterPro" id="IPR000014">
    <property type="entry name" value="PAS"/>
</dbReference>
<dbReference type="EC" id="2.7.13.3" evidence="2"/>
<dbReference type="PROSITE" id="PS50110">
    <property type="entry name" value="RESPONSE_REGULATORY"/>
    <property type="match status" value="1"/>
</dbReference>
<evidence type="ECO:0000256" key="6">
    <source>
        <dbReference type="PROSITE-ProRule" id="PRU00169"/>
    </source>
</evidence>
<dbReference type="GO" id="GO:0005524">
    <property type="term" value="F:ATP binding"/>
    <property type="evidence" value="ECO:0007669"/>
    <property type="project" value="UniProtKB-KW"/>
</dbReference>
<reference evidence="11 12" key="1">
    <citation type="submission" date="2022-05" db="EMBL/GenBank/DDBJ databases">
        <title>Seasonal and diel survey of microbial diversity of the Tyrrhenian coast.</title>
        <authorList>
            <person name="Gattoni G."/>
            <person name="Corral P."/>
        </authorList>
    </citation>
    <scope>NUCLEOTIDE SEQUENCE [LARGE SCALE GENOMIC DNA]</scope>
    <source>
        <strain evidence="11 12">V10</strain>
    </source>
</reference>
<dbReference type="Gene3D" id="3.30.450.20">
    <property type="entry name" value="PAS domain"/>
    <property type="match status" value="1"/>
</dbReference>
<dbReference type="InterPro" id="IPR035965">
    <property type="entry name" value="PAS-like_dom_sf"/>
</dbReference>
<evidence type="ECO:0000313" key="11">
    <source>
        <dbReference type="EMBL" id="MCL1630073.1"/>
    </source>
</evidence>
<dbReference type="RefSeq" id="WP_249060681.1">
    <property type="nucleotide sequence ID" value="NZ_JALZWP010000022.1"/>
</dbReference>
<dbReference type="PRINTS" id="PR00344">
    <property type="entry name" value="BCTRLSENSOR"/>
</dbReference>
<evidence type="ECO:0000256" key="1">
    <source>
        <dbReference type="ARBA" id="ARBA00000085"/>
    </source>
</evidence>
<dbReference type="PROSITE" id="PS50109">
    <property type="entry name" value="HIS_KIN"/>
    <property type="match status" value="1"/>
</dbReference>
<keyword evidence="5" id="KW-0418">Kinase</keyword>
<evidence type="ECO:0000256" key="4">
    <source>
        <dbReference type="ARBA" id="ARBA00022679"/>
    </source>
</evidence>
<dbReference type="Gene3D" id="3.40.50.2300">
    <property type="match status" value="1"/>
</dbReference>
<dbReference type="Pfam" id="PF00989">
    <property type="entry name" value="PAS"/>
    <property type="match status" value="1"/>
</dbReference>
<keyword evidence="7" id="KW-0812">Transmembrane</keyword>
<gene>
    <name evidence="11" type="ORF">M3N55_15180</name>
</gene>
<dbReference type="Pfam" id="PF00512">
    <property type="entry name" value="HisKA"/>
    <property type="match status" value="1"/>
</dbReference>
<dbReference type="CDD" id="cd00082">
    <property type="entry name" value="HisKA"/>
    <property type="match status" value="1"/>
</dbReference>
<comment type="caution">
    <text evidence="11">The sequence shown here is derived from an EMBL/GenBank/DDBJ whole genome shotgun (WGS) entry which is preliminary data.</text>
</comment>
<dbReference type="PANTHER" id="PTHR43047">
    <property type="entry name" value="TWO-COMPONENT HISTIDINE PROTEIN KINASE"/>
    <property type="match status" value="1"/>
</dbReference>
<protein>
    <recommendedName>
        <fullName evidence="2">histidine kinase</fullName>
        <ecNumber evidence="2">2.7.13.3</ecNumber>
    </recommendedName>
</protein>
<dbReference type="InterPro" id="IPR011006">
    <property type="entry name" value="CheY-like_superfamily"/>
</dbReference>
<dbReference type="SUPFAM" id="SSF52172">
    <property type="entry name" value="CheY-like"/>
    <property type="match status" value="1"/>
</dbReference>
<dbReference type="SUPFAM" id="SSF55785">
    <property type="entry name" value="PYP-like sensor domain (PAS domain)"/>
    <property type="match status" value="1"/>
</dbReference>
<dbReference type="InterPro" id="IPR003661">
    <property type="entry name" value="HisK_dim/P_dom"/>
</dbReference>
<dbReference type="SMART" id="SM00388">
    <property type="entry name" value="HisKA"/>
    <property type="match status" value="1"/>
</dbReference>
<evidence type="ECO:0000259" key="9">
    <source>
        <dbReference type="PROSITE" id="PS50110"/>
    </source>
</evidence>
<organism evidence="11 12">
    <name type="scientific">Roseinatronobacter domitianus</name>
    <dbReference type="NCBI Taxonomy" id="2940293"/>
    <lineage>
        <taxon>Bacteria</taxon>
        <taxon>Pseudomonadati</taxon>
        <taxon>Pseudomonadota</taxon>
        <taxon>Alphaproteobacteria</taxon>
        <taxon>Rhodobacterales</taxon>
        <taxon>Paracoccaceae</taxon>
        <taxon>Roseinatronobacter</taxon>
    </lineage>
</organism>
<dbReference type="SUPFAM" id="SSF47384">
    <property type="entry name" value="Homodimeric domain of signal transducing histidine kinase"/>
    <property type="match status" value="1"/>
</dbReference>
<feature type="domain" description="Histidine kinase" evidence="8">
    <location>
        <begin position="379"/>
        <end position="602"/>
    </location>
</feature>
<sequence length="875" mass="97456">MKNKNPKTTYLDIPTREKTSRVLALVLIIFLVVLGYASVILQRGIIELREAQSDNRVWNISQLEVDFQRFLINLQDIRLELERNGRVSQESHASLTTDFDIFYSRINPFISTVALFDDGKAQTPHIDQIREIRDTMAYEFDRLPRSGLEPVMLDEISNLLAEYVKPIREITVASLQFVNRQSEINRIIILQKFWMFNISAIILIGITIGLLGLSIYLDRQQSHTITQFKKMAKLVQVAFENSVTAIFVCDRNGHILASNSAATKIFGLQINQLLGHTLESTIVPRSLRNDYERLIRFFKLQNSSSDWTSERLRVEGERQNKVPFPAELVIRKVVISEVESVLILFVRDISEDVASEQRLETALENARKHSTAQGRFLATMSHELRTPLHGVLAAIDLLTLQDLPEEAHGLVEKAGVSGRHALQQIDFALNAIRGDALTEEPVLFDPLVVVRNVVDEARLVSAEAKTRFDYDFVGKIPAQRCLGRPRAYHRALVNLVGNAAKFARGGKVTIRLTCLNGDSEDEIKLTTEVIDDGPGIPSNRLSQLFEPYRKWYSDSDIKDGQAGFGLGLWIAKEAVSMIGGTLIVQSEVGQGSHFSFTHALRLAEEKQAQVPAQNPSIGRSFGKFQGRALVVDDSRINTELMGRMVKELGYDVLCAYSGEEAVALAMMTEFDLILIDFFMPGMNGSEAVKYIRRDGASMNATILGITARIDLNSLNSRHAFGMVDVLHKPFGLSELRSTLDKIAAHNTLEIKDLTLRHKKSVVTEIITRNVRDLGAPLVQDTLNQALIAVDQAENGDPLASETAHRAGGSALMLGLDSLGDELLKIERLLETDETGAALVKSVARIRQDILDAEAEMRKPNCANTGICRISCPPVA</sequence>
<dbReference type="InterPro" id="IPR004358">
    <property type="entry name" value="Sig_transdc_His_kin-like_C"/>
</dbReference>
<dbReference type="InterPro" id="IPR001789">
    <property type="entry name" value="Sig_transdc_resp-reg_receiver"/>
</dbReference>
<feature type="modified residue" description="4-aspartylphosphate" evidence="6">
    <location>
        <position position="676"/>
    </location>
</feature>
<keyword evidence="11" id="KW-0547">Nucleotide-binding</keyword>
<dbReference type="CDD" id="cd17546">
    <property type="entry name" value="REC_hyHK_CKI1_RcsC-like"/>
    <property type="match status" value="1"/>
</dbReference>
<dbReference type="EMBL" id="JALZWP010000022">
    <property type="protein sequence ID" value="MCL1630073.1"/>
    <property type="molecule type" value="Genomic_DNA"/>
</dbReference>
<dbReference type="SUPFAM" id="SSF55874">
    <property type="entry name" value="ATPase domain of HSP90 chaperone/DNA topoisomerase II/histidine kinase"/>
    <property type="match status" value="1"/>
</dbReference>
<dbReference type="Gene3D" id="1.10.287.130">
    <property type="match status" value="1"/>
</dbReference>
<feature type="transmembrane region" description="Helical" evidence="7">
    <location>
        <begin position="20"/>
        <end position="41"/>
    </location>
</feature>
<dbReference type="InterPro" id="IPR036890">
    <property type="entry name" value="HATPase_C_sf"/>
</dbReference>
<dbReference type="SMART" id="SM00448">
    <property type="entry name" value="REC"/>
    <property type="match status" value="1"/>
</dbReference>
<feature type="domain" description="PAS" evidence="10">
    <location>
        <begin position="231"/>
        <end position="278"/>
    </location>
</feature>
<dbReference type="SMART" id="SM00387">
    <property type="entry name" value="HATPase_c"/>
    <property type="match status" value="1"/>
</dbReference>
<dbReference type="NCBIfam" id="TIGR00229">
    <property type="entry name" value="sensory_box"/>
    <property type="match status" value="1"/>
</dbReference>
<evidence type="ECO:0000259" key="8">
    <source>
        <dbReference type="PROSITE" id="PS50109"/>
    </source>
</evidence>
<keyword evidence="7" id="KW-1133">Transmembrane helix</keyword>
<feature type="domain" description="Response regulatory" evidence="9">
    <location>
        <begin position="627"/>
        <end position="743"/>
    </location>
</feature>
<dbReference type="Pfam" id="PF00072">
    <property type="entry name" value="Response_reg"/>
    <property type="match status" value="1"/>
</dbReference>
<evidence type="ECO:0000256" key="2">
    <source>
        <dbReference type="ARBA" id="ARBA00012438"/>
    </source>
</evidence>
<dbReference type="Proteomes" id="UP001202550">
    <property type="component" value="Unassembled WGS sequence"/>
</dbReference>
<proteinExistence type="predicted"/>
<accession>A0ABT0M5Z4</accession>
<keyword evidence="11" id="KW-0067">ATP-binding</keyword>
<dbReference type="PANTHER" id="PTHR43047:SF72">
    <property type="entry name" value="OSMOSENSING HISTIDINE PROTEIN KINASE SLN1"/>
    <property type="match status" value="1"/>
</dbReference>
<keyword evidence="7" id="KW-0472">Membrane</keyword>
<evidence type="ECO:0000256" key="7">
    <source>
        <dbReference type="SAM" id="Phobius"/>
    </source>
</evidence>
<evidence type="ECO:0000256" key="3">
    <source>
        <dbReference type="ARBA" id="ARBA00022553"/>
    </source>
</evidence>
<dbReference type="SMART" id="SM00091">
    <property type="entry name" value="PAS"/>
    <property type="match status" value="1"/>
</dbReference>